<accession>A0A816KI06</accession>
<evidence type="ECO:0000256" key="1">
    <source>
        <dbReference type="SAM" id="MobiDB-lite"/>
    </source>
</evidence>
<dbReference type="EMBL" id="HG994366">
    <property type="protein sequence ID" value="CAF1907643.1"/>
    <property type="molecule type" value="Genomic_DNA"/>
</dbReference>
<feature type="compositionally biased region" description="Acidic residues" evidence="1">
    <location>
        <begin position="63"/>
        <end position="79"/>
    </location>
</feature>
<feature type="region of interest" description="Disordered" evidence="1">
    <location>
        <begin position="63"/>
        <end position="107"/>
    </location>
</feature>
<gene>
    <name evidence="2" type="ORF">DARMORV10_C02P27960.1</name>
</gene>
<sequence>MNNKRQKLEIRRSTKSLSMTGDIEGLGSETHGRNNDGENEEENCDMVEEGASQLEELFGDIAQDDVSDDDNNGDLLEDDTIPHVSDSSEDEYEDNEDMAEEMLQRYG</sequence>
<evidence type="ECO:0000313" key="2">
    <source>
        <dbReference type="EMBL" id="CAF1907643.1"/>
    </source>
</evidence>
<protein>
    <submittedName>
        <fullName evidence="2">(rape) hypothetical protein</fullName>
    </submittedName>
</protein>
<name>A0A816KI06_BRANA</name>
<reference evidence="2" key="1">
    <citation type="submission" date="2021-01" db="EMBL/GenBank/DDBJ databases">
        <authorList>
            <consortium name="Genoscope - CEA"/>
            <person name="William W."/>
        </authorList>
    </citation>
    <scope>NUCLEOTIDE SEQUENCE</scope>
</reference>
<proteinExistence type="predicted"/>
<dbReference type="Proteomes" id="UP001295469">
    <property type="component" value="Chromosome C02"/>
</dbReference>
<feature type="compositionally biased region" description="Acidic residues" evidence="1">
    <location>
        <begin position="87"/>
        <end position="100"/>
    </location>
</feature>
<feature type="region of interest" description="Disordered" evidence="1">
    <location>
        <begin position="1"/>
        <end position="43"/>
    </location>
</feature>
<organism evidence="2">
    <name type="scientific">Brassica napus</name>
    <name type="common">Rape</name>
    <dbReference type="NCBI Taxonomy" id="3708"/>
    <lineage>
        <taxon>Eukaryota</taxon>
        <taxon>Viridiplantae</taxon>
        <taxon>Streptophyta</taxon>
        <taxon>Embryophyta</taxon>
        <taxon>Tracheophyta</taxon>
        <taxon>Spermatophyta</taxon>
        <taxon>Magnoliopsida</taxon>
        <taxon>eudicotyledons</taxon>
        <taxon>Gunneridae</taxon>
        <taxon>Pentapetalae</taxon>
        <taxon>rosids</taxon>
        <taxon>malvids</taxon>
        <taxon>Brassicales</taxon>
        <taxon>Brassicaceae</taxon>
        <taxon>Brassiceae</taxon>
        <taxon>Brassica</taxon>
    </lineage>
</organism>
<dbReference type="AlphaFoldDB" id="A0A816KI06"/>
<feature type="compositionally biased region" description="Basic and acidic residues" evidence="1">
    <location>
        <begin position="1"/>
        <end position="12"/>
    </location>
</feature>